<keyword evidence="9" id="KW-1185">Reference proteome</keyword>
<evidence type="ECO:0000313" key="6">
    <source>
        <dbReference type="EMBL" id="AYV48459.1"/>
    </source>
</evidence>
<dbReference type="InterPro" id="IPR016160">
    <property type="entry name" value="Ald_DH_CS_CYS"/>
</dbReference>
<evidence type="ECO:0000313" key="7">
    <source>
        <dbReference type="EMBL" id="PLR08825.1"/>
    </source>
</evidence>
<accession>A0A2N5CPF1</accession>
<dbReference type="PROSITE" id="PS00687">
    <property type="entry name" value="ALDEHYDE_DEHYDR_GLU"/>
    <property type="match status" value="1"/>
</dbReference>
<dbReference type="Gene3D" id="3.40.309.10">
    <property type="entry name" value="Aldehyde Dehydrogenase, Chain A, domain 2"/>
    <property type="match status" value="1"/>
</dbReference>
<name>A0A2N5CPF1_9CAUL</name>
<organism evidence="7 8">
    <name type="scientific">Caulobacter flavus</name>
    <dbReference type="NCBI Taxonomy" id="1679497"/>
    <lineage>
        <taxon>Bacteria</taxon>
        <taxon>Pseudomonadati</taxon>
        <taxon>Pseudomonadota</taxon>
        <taxon>Alphaproteobacteria</taxon>
        <taxon>Caulobacterales</taxon>
        <taxon>Caulobacteraceae</taxon>
        <taxon>Caulobacter</taxon>
    </lineage>
</organism>
<dbReference type="RefSeq" id="WP_101714782.1">
    <property type="nucleotide sequence ID" value="NZ_CP026100.1"/>
</dbReference>
<dbReference type="InterPro" id="IPR016163">
    <property type="entry name" value="Ald_DH_C"/>
</dbReference>
<reference evidence="6 9" key="2">
    <citation type="submission" date="2018-01" db="EMBL/GenBank/DDBJ databases">
        <title>Complete genome sequence of Caulobacter flavus RHGG3.</title>
        <authorList>
            <person name="Yang E."/>
        </authorList>
    </citation>
    <scope>NUCLEOTIDE SEQUENCE [LARGE SCALE GENOMIC DNA]</scope>
    <source>
        <strain evidence="6 9">RHGG3</strain>
    </source>
</reference>
<sequence>MTFVVRSVEPQTEGAKAFLAKRRKQLFIGGAWIDAAGGDTFATKDPATGVVLAEIAKGGAADVDAAVAAARKAFEGGEWPGLTPMQRSRLLWTLADLIEANIDELAELETLDQGKPLYVGRWAEIPGAVNQFRYYAGLATAIEGRTIDSSINYQPAGKQMASWTLREPVGVVAAIVPWNSPLVLTAMKLAPALAAGCTVVLKPAEDTSLTAVRLAELVQQAGFPAGVLNLVTGLGGEAGAALASHQDVDKVAFTGSTPTGRAILDAAKGNLKKVSLELGGKSPVVILPDADLDLAIPGAANAIFFNAGQVCVAGSRLYAHRSVYDRVVEGVAAQARGLQLGHGLDPATHMGPLVSRKQADRVAGFVAGAAAAGAEVLTGGQQGGDEGTFVTPAVVARVTPDMAIVREEVFGPVVVVQAYDEIDEVVAAANDSEFGLAASIWTESLSHAHRLSRRIKAGTVWINCHSMYDNALPIGGVKASGWGRDSGQVALDGYLEWKTVCAVV</sequence>
<dbReference type="KEGG" id="cfh:C1707_20565"/>
<protein>
    <submittedName>
        <fullName evidence="7">Betaine-aldehyde dehydrogenase</fullName>
    </submittedName>
</protein>
<evidence type="ECO:0000256" key="4">
    <source>
        <dbReference type="RuleBase" id="RU003345"/>
    </source>
</evidence>
<comment type="similarity">
    <text evidence="1 4">Belongs to the aldehyde dehydrogenase family.</text>
</comment>
<dbReference type="InterPro" id="IPR016161">
    <property type="entry name" value="Ald_DH/histidinol_DH"/>
</dbReference>
<evidence type="ECO:0000313" key="8">
    <source>
        <dbReference type="Proteomes" id="UP000234483"/>
    </source>
</evidence>
<evidence type="ECO:0000259" key="5">
    <source>
        <dbReference type="Pfam" id="PF00171"/>
    </source>
</evidence>
<evidence type="ECO:0000256" key="3">
    <source>
        <dbReference type="PROSITE-ProRule" id="PRU10007"/>
    </source>
</evidence>
<feature type="domain" description="Aldehyde dehydrogenase" evidence="5">
    <location>
        <begin position="32"/>
        <end position="500"/>
    </location>
</feature>
<dbReference type="OrthoDB" id="9802947at2"/>
<evidence type="ECO:0000256" key="2">
    <source>
        <dbReference type="ARBA" id="ARBA00023002"/>
    </source>
</evidence>
<evidence type="ECO:0000256" key="1">
    <source>
        <dbReference type="ARBA" id="ARBA00009986"/>
    </source>
</evidence>
<dbReference type="GO" id="GO:0016620">
    <property type="term" value="F:oxidoreductase activity, acting on the aldehyde or oxo group of donors, NAD or NADP as acceptor"/>
    <property type="evidence" value="ECO:0007669"/>
    <property type="project" value="InterPro"/>
</dbReference>
<dbReference type="Proteomes" id="UP000281192">
    <property type="component" value="Chromosome"/>
</dbReference>
<proteinExistence type="inferred from homology"/>
<dbReference type="AlphaFoldDB" id="A0A2N5CPF1"/>
<dbReference type="FunFam" id="3.40.605.10:FF:000007">
    <property type="entry name" value="NAD/NADP-dependent betaine aldehyde dehydrogenase"/>
    <property type="match status" value="1"/>
</dbReference>
<dbReference type="FunFam" id="3.40.309.10:FF:000012">
    <property type="entry name" value="Betaine aldehyde dehydrogenase"/>
    <property type="match status" value="1"/>
</dbReference>
<dbReference type="Proteomes" id="UP000234483">
    <property type="component" value="Unassembled WGS sequence"/>
</dbReference>
<dbReference type="InterPro" id="IPR016162">
    <property type="entry name" value="Ald_DH_N"/>
</dbReference>
<dbReference type="PANTHER" id="PTHR11699">
    <property type="entry name" value="ALDEHYDE DEHYDROGENASE-RELATED"/>
    <property type="match status" value="1"/>
</dbReference>
<keyword evidence="2 4" id="KW-0560">Oxidoreductase</keyword>
<dbReference type="SUPFAM" id="SSF53720">
    <property type="entry name" value="ALDH-like"/>
    <property type="match status" value="1"/>
</dbReference>
<dbReference type="InterPro" id="IPR015590">
    <property type="entry name" value="Aldehyde_DH_dom"/>
</dbReference>
<dbReference type="PROSITE" id="PS00070">
    <property type="entry name" value="ALDEHYDE_DEHYDR_CYS"/>
    <property type="match status" value="1"/>
</dbReference>
<dbReference type="EMBL" id="PJRQ01000041">
    <property type="protein sequence ID" value="PLR08825.1"/>
    <property type="molecule type" value="Genomic_DNA"/>
</dbReference>
<dbReference type="EMBL" id="CP026100">
    <property type="protein sequence ID" value="AYV48459.1"/>
    <property type="molecule type" value="Genomic_DNA"/>
</dbReference>
<dbReference type="Pfam" id="PF00171">
    <property type="entry name" value="Aldedh"/>
    <property type="match status" value="1"/>
</dbReference>
<gene>
    <name evidence="6" type="ORF">C1707_20565</name>
    <name evidence="7" type="ORF">CFHF_20505</name>
</gene>
<dbReference type="Gene3D" id="3.40.605.10">
    <property type="entry name" value="Aldehyde Dehydrogenase, Chain A, domain 1"/>
    <property type="match status" value="1"/>
</dbReference>
<reference evidence="7 8" key="1">
    <citation type="submission" date="2017-12" db="EMBL/GenBank/DDBJ databases">
        <title>The genome sequence of Caulobacter flavus CGMCC1 15093.</title>
        <authorList>
            <person name="Gao J."/>
            <person name="Mao X."/>
            <person name="Sun J."/>
        </authorList>
    </citation>
    <scope>NUCLEOTIDE SEQUENCE [LARGE SCALE GENOMIC DNA]</scope>
    <source>
        <strain evidence="7 8">CGMCC1 15093</strain>
    </source>
</reference>
<dbReference type="InterPro" id="IPR029510">
    <property type="entry name" value="Ald_DH_CS_GLU"/>
</dbReference>
<evidence type="ECO:0000313" key="9">
    <source>
        <dbReference type="Proteomes" id="UP000281192"/>
    </source>
</evidence>
<feature type="active site" evidence="3">
    <location>
        <position position="277"/>
    </location>
</feature>